<protein>
    <recommendedName>
        <fullName evidence="3">Reverse transcriptase domain-containing protein</fullName>
    </recommendedName>
</protein>
<dbReference type="GO" id="GO:0071897">
    <property type="term" value="P:DNA biosynthetic process"/>
    <property type="evidence" value="ECO:0007669"/>
    <property type="project" value="UniProtKB-ARBA"/>
</dbReference>
<comment type="caution">
    <text evidence="1">The sequence shown here is derived from an EMBL/GenBank/DDBJ whole genome shotgun (WGS) entry which is preliminary data.</text>
</comment>
<dbReference type="PANTHER" id="PTHR47331">
    <property type="entry name" value="PHD-TYPE DOMAIN-CONTAINING PROTEIN"/>
    <property type="match status" value="1"/>
</dbReference>
<evidence type="ECO:0000313" key="2">
    <source>
        <dbReference type="Proteomes" id="UP000499080"/>
    </source>
</evidence>
<dbReference type="AlphaFoldDB" id="A0A4Y2DKA4"/>
<dbReference type="SUPFAM" id="SSF56672">
    <property type="entry name" value="DNA/RNA polymerases"/>
    <property type="match status" value="1"/>
</dbReference>
<sequence length="191" mass="22141">MDKLKAERTVIHSAFSRQCKQLEVLMAAELYDDNEVKAQFSLIEDKIQRLKKLDHYIFNLLLDTAYETDLTKELTVQGEYQEWSKFGIIEEVPPDDVNNFEHYLPHRPVTKPKGSTKVRPVFDASARKKSTPSLNQYLNCGPNLVEFIPSLLRRLSECKYGVSSDIEKAFLQISVQKSDGDYLRFFMVDKK</sequence>
<gene>
    <name evidence="1" type="ORF">AVEN_47586_1</name>
</gene>
<evidence type="ECO:0008006" key="3">
    <source>
        <dbReference type="Google" id="ProtNLM"/>
    </source>
</evidence>
<keyword evidence="2" id="KW-1185">Reference proteome</keyword>
<dbReference type="InterPro" id="IPR043502">
    <property type="entry name" value="DNA/RNA_pol_sf"/>
</dbReference>
<dbReference type="Proteomes" id="UP000499080">
    <property type="component" value="Unassembled WGS sequence"/>
</dbReference>
<proteinExistence type="predicted"/>
<evidence type="ECO:0000313" key="1">
    <source>
        <dbReference type="EMBL" id="GBM17181.1"/>
    </source>
</evidence>
<organism evidence="1 2">
    <name type="scientific">Araneus ventricosus</name>
    <name type="common">Orbweaver spider</name>
    <name type="synonym">Epeira ventricosa</name>
    <dbReference type="NCBI Taxonomy" id="182803"/>
    <lineage>
        <taxon>Eukaryota</taxon>
        <taxon>Metazoa</taxon>
        <taxon>Ecdysozoa</taxon>
        <taxon>Arthropoda</taxon>
        <taxon>Chelicerata</taxon>
        <taxon>Arachnida</taxon>
        <taxon>Araneae</taxon>
        <taxon>Araneomorphae</taxon>
        <taxon>Entelegynae</taxon>
        <taxon>Araneoidea</taxon>
        <taxon>Araneidae</taxon>
        <taxon>Araneus</taxon>
    </lineage>
</organism>
<dbReference type="EMBL" id="BGPR01000384">
    <property type="protein sequence ID" value="GBM17181.1"/>
    <property type="molecule type" value="Genomic_DNA"/>
</dbReference>
<accession>A0A4Y2DKA4</accession>
<reference evidence="1 2" key="1">
    <citation type="journal article" date="2019" name="Sci. Rep.">
        <title>Orb-weaving spider Araneus ventricosus genome elucidates the spidroin gene catalogue.</title>
        <authorList>
            <person name="Kono N."/>
            <person name="Nakamura H."/>
            <person name="Ohtoshi R."/>
            <person name="Moran D.A.P."/>
            <person name="Shinohara A."/>
            <person name="Yoshida Y."/>
            <person name="Fujiwara M."/>
            <person name="Mori M."/>
            <person name="Tomita M."/>
            <person name="Arakawa K."/>
        </authorList>
    </citation>
    <scope>NUCLEOTIDE SEQUENCE [LARGE SCALE GENOMIC DNA]</scope>
</reference>
<dbReference type="PANTHER" id="PTHR47331:SF1">
    <property type="entry name" value="GAG-LIKE PROTEIN"/>
    <property type="match status" value="1"/>
</dbReference>
<name>A0A4Y2DKA4_ARAVE</name>
<dbReference type="OrthoDB" id="5864674at2759"/>